<evidence type="ECO:0000256" key="1">
    <source>
        <dbReference type="SAM" id="Phobius"/>
    </source>
</evidence>
<dbReference type="InterPro" id="IPR031617">
    <property type="entry name" value="PelG"/>
</dbReference>
<reference evidence="2" key="1">
    <citation type="submission" date="2022-06" db="EMBL/GenBank/DDBJ databases">
        <title>A novel DMS-producing enzyme.</title>
        <authorList>
            <person name="Zhang Y."/>
        </authorList>
    </citation>
    <scope>NUCLEOTIDE SEQUENCE</scope>
    <source>
        <strain evidence="2">RT37</strain>
    </source>
</reference>
<feature type="transmembrane region" description="Helical" evidence="1">
    <location>
        <begin position="192"/>
        <end position="214"/>
    </location>
</feature>
<proteinExistence type="predicted"/>
<feature type="transmembrane region" description="Helical" evidence="1">
    <location>
        <begin position="63"/>
        <end position="86"/>
    </location>
</feature>
<feature type="transmembrane region" description="Helical" evidence="1">
    <location>
        <begin position="133"/>
        <end position="158"/>
    </location>
</feature>
<gene>
    <name evidence="2" type="primary">pelG</name>
    <name evidence="2" type="ORF">NFG58_00100</name>
</gene>
<keyword evidence="1" id="KW-1133">Transmembrane helix</keyword>
<dbReference type="RefSeq" id="WP_348827354.1">
    <property type="nucleotide sequence ID" value="NZ_CP098827.1"/>
</dbReference>
<name>A0AAU7KIC6_9GAMM</name>
<feature type="transmembrane region" description="Helical" evidence="1">
    <location>
        <begin position="274"/>
        <end position="294"/>
    </location>
</feature>
<feature type="transmembrane region" description="Helical" evidence="1">
    <location>
        <begin position="234"/>
        <end position="254"/>
    </location>
</feature>
<feature type="transmembrane region" description="Helical" evidence="1">
    <location>
        <begin position="107"/>
        <end position="127"/>
    </location>
</feature>
<keyword evidence="1" id="KW-0812">Transmembrane</keyword>
<dbReference type="AlphaFoldDB" id="A0AAU7KIC6"/>
<sequence length="458" mass="50733">MAGIGFELRRLLRQDSYLGLLRAYGYAALIGSGPWVISILAVMTLGILAAAGQGDSPVYITDFLVSVTWLVAGSLIFTGPLQLTFTRFTADRLYEGRNDEVLPSLKAVLTLTTVAALLAAITIASTLADTSPLAYRVLMVMGFVLLCNLWCVAVFVAGVKRYRQVLAAFALGYATTLGLGLCWQGLGITGLLGAFVIGQTLLLFVLLAMVTRHYPSKRPWSLTLLMHGRWQPKLVAIGLFYNLGVWIDKLAFWFHPATSVPMIPPLRAAPLYDLPLFLAYLSIVPGMAIFLMRIETDFALNCQRYDLAIRSGRSLEEIESWRRAMVISVRRGIYDIIKVQGVTVAALLLAGPHLLEALGFSDWNLPIFNLLLVAVAIQVLFLAILNVLFYLDRLTPALWLCVAFCASNLGFTLITQHLGPDYYGYGYALSLLLVAVIGLLRLDREFQRLTFHTFMRRR</sequence>
<organism evidence="2">
    <name type="scientific">Halomonas sp. RT37</name>
    <dbReference type="NCBI Taxonomy" id="2950872"/>
    <lineage>
        <taxon>Bacteria</taxon>
        <taxon>Pseudomonadati</taxon>
        <taxon>Pseudomonadota</taxon>
        <taxon>Gammaproteobacteria</taxon>
        <taxon>Oceanospirillales</taxon>
        <taxon>Halomonadaceae</taxon>
        <taxon>Halomonas</taxon>
    </lineage>
</organism>
<accession>A0AAU7KIC6</accession>
<keyword evidence="1" id="KW-0472">Membrane</keyword>
<dbReference type="Pfam" id="PF16933">
    <property type="entry name" value="PelG"/>
    <property type="match status" value="1"/>
</dbReference>
<protein>
    <submittedName>
        <fullName evidence="2">Exopolysaccharide Pel transporter PelG</fullName>
    </submittedName>
</protein>
<dbReference type="EMBL" id="CP098827">
    <property type="protein sequence ID" value="XBO71159.1"/>
    <property type="molecule type" value="Genomic_DNA"/>
</dbReference>
<feature type="transmembrane region" description="Helical" evidence="1">
    <location>
        <begin position="367"/>
        <end position="390"/>
    </location>
</feature>
<feature type="transmembrane region" description="Helical" evidence="1">
    <location>
        <begin position="21"/>
        <end position="51"/>
    </location>
</feature>
<feature type="transmembrane region" description="Helical" evidence="1">
    <location>
        <begin position="422"/>
        <end position="442"/>
    </location>
</feature>
<feature type="transmembrane region" description="Helical" evidence="1">
    <location>
        <begin position="397"/>
        <end position="416"/>
    </location>
</feature>
<feature type="transmembrane region" description="Helical" evidence="1">
    <location>
        <begin position="332"/>
        <end position="355"/>
    </location>
</feature>
<evidence type="ECO:0000313" key="2">
    <source>
        <dbReference type="EMBL" id="XBO71159.1"/>
    </source>
</evidence>
<feature type="transmembrane region" description="Helical" evidence="1">
    <location>
        <begin position="165"/>
        <end position="186"/>
    </location>
</feature>